<evidence type="ECO:0000313" key="2">
    <source>
        <dbReference type="EMBL" id="SJS74020.1"/>
    </source>
</evidence>
<dbReference type="EMBL" id="DAEPXK010000009">
    <property type="protein sequence ID" value="HBH1541735.1"/>
    <property type="molecule type" value="Genomic_DNA"/>
</dbReference>
<comment type="caution">
    <text evidence="2">The sequence shown here is derived from an EMBL/GenBank/DDBJ whole genome shotgun (WGS) entry which is preliminary data.</text>
</comment>
<proteinExistence type="predicted"/>
<evidence type="ECO:0000313" key="3">
    <source>
        <dbReference type="Proteomes" id="UP000189137"/>
    </source>
</evidence>
<reference evidence="1" key="2">
    <citation type="journal article" date="2018" name="Genome Biol.">
        <title>SKESA: strategic k-mer extension for scrupulous assemblies.</title>
        <authorList>
            <person name="Souvorov A."/>
            <person name="Agarwala R."/>
            <person name="Lipman D.J."/>
        </authorList>
    </citation>
    <scope>NUCLEOTIDE SEQUENCE</scope>
    <source>
        <strain evidence="1">HN1000</strain>
    </source>
</reference>
<organism evidence="2 3">
    <name type="scientific">Clostridioides difficile</name>
    <name type="common">Peptoclostridium difficile</name>
    <dbReference type="NCBI Taxonomy" id="1496"/>
    <lineage>
        <taxon>Bacteria</taxon>
        <taxon>Bacillati</taxon>
        <taxon>Bacillota</taxon>
        <taxon>Clostridia</taxon>
        <taxon>Peptostreptococcales</taxon>
        <taxon>Peptostreptococcaceae</taxon>
        <taxon>Clostridioides</taxon>
    </lineage>
</organism>
<sequence>MSSKMGRPKVDNPKNIDVKVRFDENTHKKLLDYCEKENLTRTEAIRKGVDLLLEEDK</sequence>
<dbReference type="EMBL" id="FUPS01000010">
    <property type="protein sequence ID" value="SJS74020.1"/>
    <property type="molecule type" value="Genomic_DNA"/>
</dbReference>
<gene>
    <name evidence="1" type="ORF">KRM00_001202</name>
    <name evidence="2" type="ORF">SAMEA3375112_02757</name>
</gene>
<reference evidence="2 3" key="1">
    <citation type="submission" date="2017-02" db="EMBL/GenBank/DDBJ databases">
        <authorList>
            <consortium name="Pathogen Informatics"/>
        </authorList>
    </citation>
    <scope>NUCLEOTIDE SEQUENCE [LARGE SCALE GENOMIC DNA]</scope>
    <source>
        <strain evidence="2 3">VRECD0157</strain>
    </source>
</reference>
<reference evidence="1" key="3">
    <citation type="submission" date="2021-06" db="EMBL/GenBank/DDBJ databases">
        <authorList>
            <consortium name="NCBI Pathogen Detection Project"/>
        </authorList>
    </citation>
    <scope>NUCLEOTIDE SEQUENCE</scope>
    <source>
        <strain evidence="1">HN1000</strain>
    </source>
</reference>
<evidence type="ECO:0000313" key="1">
    <source>
        <dbReference type="EMBL" id="HBH1541735.1"/>
    </source>
</evidence>
<protein>
    <submittedName>
        <fullName evidence="1">CopG family transcriptional regulator</fullName>
    </submittedName>
</protein>
<dbReference type="RefSeq" id="WP_018112722.1">
    <property type="nucleotide sequence ID" value="NZ_AP031492.1"/>
</dbReference>
<dbReference type="Proteomes" id="UP000189137">
    <property type="component" value="Unassembled WGS sequence"/>
</dbReference>
<accession>A0A9X8RKG0</accession>
<name>A0A9X8RKG0_CLODI</name>
<dbReference type="Proteomes" id="UP000878956">
    <property type="component" value="Unassembled WGS sequence"/>
</dbReference>
<dbReference type="AlphaFoldDB" id="A0A9X8RKG0"/>